<accession>A0AAN6YMP4</accession>
<evidence type="ECO:0008006" key="6">
    <source>
        <dbReference type="Google" id="ProtNLM"/>
    </source>
</evidence>
<keyword evidence="1" id="KW-0677">Repeat</keyword>
<dbReference type="Gene3D" id="1.25.40.20">
    <property type="entry name" value="Ankyrin repeat-containing domain"/>
    <property type="match status" value="4"/>
</dbReference>
<dbReference type="Proteomes" id="UP001301958">
    <property type="component" value="Unassembled WGS sequence"/>
</dbReference>
<dbReference type="InterPro" id="IPR002110">
    <property type="entry name" value="Ankyrin_rpt"/>
</dbReference>
<evidence type="ECO:0000256" key="2">
    <source>
        <dbReference type="ARBA" id="ARBA00023043"/>
    </source>
</evidence>
<dbReference type="PROSITE" id="PS50088">
    <property type="entry name" value="ANK_REPEAT"/>
    <property type="match status" value="1"/>
</dbReference>
<feature type="repeat" description="ANK" evidence="3">
    <location>
        <begin position="139"/>
        <end position="171"/>
    </location>
</feature>
<dbReference type="InterPro" id="IPR036770">
    <property type="entry name" value="Ankyrin_rpt-contain_sf"/>
</dbReference>
<gene>
    <name evidence="4" type="ORF">QBC38DRAFT_108099</name>
</gene>
<comment type="caution">
    <text evidence="4">The sequence shown here is derived from an EMBL/GenBank/DDBJ whole genome shotgun (WGS) entry which is preliminary data.</text>
</comment>
<protein>
    <recommendedName>
        <fullName evidence="6">Ankyrin</fullName>
    </recommendedName>
</protein>
<reference evidence="4" key="1">
    <citation type="journal article" date="2023" name="Mol. Phylogenet. Evol.">
        <title>Genome-scale phylogeny and comparative genomics of the fungal order Sordariales.</title>
        <authorList>
            <person name="Hensen N."/>
            <person name="Bonometti L."/>
            <person name="Westerberg I."/>
            <person name="Brannstrom I.O."/>
            <person name="Guillou S."/>
            <person name="Cros-Aarteil S."/>
            <person name="Calhoun S."/>
            <person name="Haridas S."/>
            <person name="Kuo A."/>
            <person name="Mondo S."/>
            <person name="Pangilinan J."/>
            <person name="Riley R."/>
            <person name="LaButti K."/>
            <person name="Andreopoulos B."/>
            <person name="Lipzen A."/>
            <person name="Chen C."/>
            <person name="Yan M."/>
            <person name="Daum C."/>
            <person name="Ng V."/>
            <person name="Clum A."/>
            <person name="Steindorff A."/>
            <person name="Ohm R.A."/>
            <person name="Martin F."/>
            <person name="Silar P."/>
            <person name="Natvig D.O."/>
            <person name="Lalanne C."/>
            <person name="Gautier V."/>
            <person name="Ament-Velasquez S.L."/>
            <person name="Kruys A."/>
            <person name="Hutchinson M.I."/>
            <person name="Powell A.J."/>
            <person name="Barry K."/>
            <person name="Miller A.N."/>
            <person name="Grigoriev I.V."/>
            <person name="Debuchy R."/>
            <person name="Gladieux P."/>
            <person name="Hiltunen Thoren M."/>
            <person name="Johannesson H."/>
        </authorList>
    </citation>
    <scope>NUCLEOTIDE SEQUENCE</scope>
    <source>
        <strain evidence="4">CBS 990.96</strain>
    </source>
</reference>
<dbReference type="PANTHER" id="PTHR24198">
    <property type="entry name" value="ANKYRIN REPEAT AND PROTEIN KINASE DOMAIN-CONTAINING PROTEIN"/>
    <property type="match status" value="1"/>
</dbReference>
<dbReference type="EMBL" id="MU865503">
    <property type="protein sequence ID" value="KAK4221939.1"/>
    <property type="molecule type" value="Genomic_DNA"/>
</dbReference>
<dbReference type="SMART" id="SM00248">
    <property type="entry name" value="ANK"/>
    <property type="match status" value="9"/>
</dbReference>
<proteinExistence type="predicted"/>
<dbReference type="PANTHER" id="PTHR24198:SF165">
    <property type="entry name" value="ANKYRIN REPEAT-CONTAINING PROTEIN-RELATED"/>
    <property type="match status" value="1"/>
</dbReference>
<evidence type="ECO:0000313" key="5">
    <source>
        <dbReference type="Proteomes" id="UP001301958"/>
    </source>
</evidence>
<evidence type="ECO:0000313" key="4">
    <source>
        <dbReference type="EMBL" id="KAK4221939.1"/>
    </source>
</evidence>
<dbReference type="Pfam" id="PF12796">
    <property type="entry name" value="Ank_2"/>
    <property type="match status" value="1"/>
</dbReference>
<evidence type="ECO:0000256" key="1">
    <source>
        <dbReference type="ARBA" id="ARBA00022737"/>
    </source>
</evidence>
<dbReference type="SUPFAM" id="SSF48403">
    <property type="entry name" value="Ankyrin repeat"/>
    <property type="match status" value="2"/>
</dbReference>
<sequence>MARFDKLPSEILFEIANFLKPLPHQDADDRYHRQLAYLGRVNRRFHDLFTKTLYQEGAFRATRWAVDSGRLEVLELSLRIAPEETLESINEDHSLKARGSILLRGKSFVSFVNVRTSNEEYEWRAQDIHLGPDGEDFCHEARLLHLAAAHGHNDIVNFLLDNGAEIDAPSHGLCSCLDIHHRVHQIRLRLPWLEGWPAAWHPLHHSMCSGHPSTALLLLERSASLRITSEDDPGPPVFALDSAIAHGHFQIVRRILQRYRQDPTSPDFEYPEDEYTPAHSLALCFDYHAAFDIASQLRDAGFDLNAIRLSSAERLDPNRVANINNIGASPLGLACYFGNFEAAMALLRAGASPITALEEGVICLTVILSAAFPKWAHSGLTVEAWENYRITLMDAMVSAGAPVNPPPGSNYHSPLALATKNGLHNEIKLLLECASIDVDYIQNHRDTTRTALMYAAHHADPRAMLWLLHARANINLCDSDGRSVAYHLFFHQKSLSRFERYHSTTMECLRLLLSRGADFGMLHFDQDRRDEESKSFGETTLGLLMCEISSPRQLPDSGRHGRRVRGQAWKFEYVDTILDKATRHNVSEETWRHAVASLFAPIGSPFRPFENGPGTRLCQKIKNLGERLGYVLDDDEWFLRSICEGINANGISDLDMLRWFSVSDDAALLIPTTNGYLTWETILVAILLDDRPNPEVVGELLKLSNRRLVINGRIPVLHGASLFSLACMPSKPDSLSIIKELLAFSNEWDINAPTCNGLTPLMLLCLRKDESPAVYQLALAGRTRRNDPAVARKIRDTDAAETLLRRGAKAYLKFKGPIAPPPPGSVVDLLEPADGRRRARRGVDAIARSVRHHLEFDSPDGKQHSAYELVCSISLFLYTRNHVLIANVSITRPFSVNAGIWFTSSA</sequence>
<name>A0AAN6YMP4_9PEZI</name>
<organism evidence="4 5">
    <name type="scientific">Podospora fimiseda</name>
    <dbReference type="NCBI Taxonomy" id="252190"/>
    <lineage>
        <taxon>Eukaryota</taxon>
        <taxon>Fungi</taxon>
        <taxon>Dikarya</taxon>
        <taxon>Ascomycota</taxon>
        <taxon>Pezizomycotina</taxon>
        <taxon>Sordariomycetes</taxon>
        <taxon>Sordariomycetidae</taxon>
        <taxon>Sordariales</taxon>
        <taxon>Podosporaceae</taxon>
        <taxon>Podospora</taxon>
    </lineage>
</organism>
<reference evidence="4" key="2">
    <citation type="submission" date="2023-05" db="EMBL/GenBank/DDBJ databases">
        <authorList>
            <consortium name="Lawrence Berkeley National Laboratory"/>
            <person name="Steindorff A."/>
            <person name="Hensen N."/>
            <person name="Bonometti L."/>
            <person name="Westerberg I."/>
            <person name="Brannstrom I.O."/>
            <person name="Guillou S."/>
            <person name="Cros-Aarteil S."/>
            <person name="Calhoun S."/>
            <person name="Haridas S."/>
            <person name="Kuo A."/>
            <person name="Mondo S."/>
            <person name="Pangilinan J."/>
            <person name="Riley R."/>
            <person name="Labutti K."/>
            <person name="Andreopoulos B."/>
            <person name="Lipzen A."/>
            <person name="Chen C."/>
            <person name="Yanf M."/>
            <person name="Daum C."/>
            <person name="Ng V."/>
            <person name="Clum A."/>
            <person name="Ohm R."/>
            <person name="Martin F."/>
            <person name="Silar P."/>
            <person name="Natvig D."/>
            <person name="Lalanne C."/>
            <person name="Gautier V."/>
            <person name="Ament-Velasquez S.L."/>
            <person name="Kruys A."/>
            <person name="Hutchinson M.I."/>
            <person name="Powell A.J."/>
            <person name="Barry K."/>
            <person name="Miller A.N."/>
            <person name="Grigoriev I.V."/>
            <person name="Debuchy R."/>
            <person name="Gladieux P."/>
            <person name="Thoren M.H."/>
            <person name="Johannesson H."/>
        </authorList>
    </citation>
    <scope>NUCLEOTIDE SEQUENCE</scope>
    <source>
        <strain evidence="4">CBS 990.96</strain>
    </source>
</reference>
<dbReference type="AlphaFoldDB" id="A0AAN6YMP4"/>
<keyword evidence="5" id="KW-1185">Reference proteome</keyword>
<keyword evidence="2 3" id="KW-0040">ANK repeat</keyword>
<dbReference type="Pfam" id="PF00023">
    <property type="entry name" value="Ank"/>
    <property type="match status" value="1"/>
</dbReference>
<evidence type="ECO:0000256" key="3">
    <source>
        <dbReference type="PROSITE-ProRule" id="PRU00023"/>
    </source>
</evidence>
<dbReference type="PROSITE" id="PS50297">
    <property type="entry name" value="ANK_REP_REGION"/>
    <property type="match status" value="1"/>
</dbReference>